<name>A0A382HAP3_9ZZZZ</name>
<organism evidence="1">
    <name type="scientific">marine metagenome</name>
    <dbReference type="NCBI Taxonomy" id="408172"/>
    <lineage>
        <taxon>unclassified sequences</taxon>
        <taxon>metagenomes</taxon>
        <taxon>ecological metagenomes</taxon>
    </lineage>
</organism>
<reference evidence="1" key="1">
    <citation type="submission" date="2018-05" db="EMBL/GenBank/DDBJ databases">
        <authorList>
            <person name="Lanie J.A."/>
            <person name="Ng W.-L."/>
            <person name="Kazmierczak K.M."/>
            <person name="Andrzejewski T.M."/>
            <person name="Davidsen T.M."/>
            <person name="Wayne K.J."/>
            <person name="Tettelin H."/>
            <person name="Glass J.I."/>
            <person name="Rusch D."/>
            <person name="Podicherti R."/>
            <person name="Tsui H.-C.T."/>
            <person name="Winkler M.E."/>
        </authorList>
    </citation>
    <scope>NUCLEOTIDE SEQUENCE</scope>
</reference>
<accession>A0A382HAP3</accession>
<protein>
    <submittedName>
        <fullName evidence="1">Uncharacterized protein</fullName>
    </submittedName>
</protein>
<evidence type="ECO:0000313" key="1">
    <source>
        <dbReference type="EMBL" id="SVB84360.1"/>
    </source>
</evidence>
<gene>
    <name evidence="1" type="ORF">METZ01_LOCUS237214</name>
</gene>
<feature type="non-terminal residue" evidence="1">
    <location>
        <position position="46"/>
    </location>
</feature>
<proteinExistence type="predicted"/>
<dbReference type="AlphaFoldDB" id="A0A382HAP3"/>
<dbReference type="EMBL" id="UINC01060152">
    <property type="protein sequence ID" value="SVB84360.1"/>
    <property type="molecule type" value="Genomic_DNA"/>
</dbReference>
<sequence length="46" mass="5302">MHFSWYPEITLDEMHCKPVLDVACEALPAKPSRRRLSIPNLHRVSG</sequence>